<comment type="caution">
    <text evidence="4">The sequence shown here is derived from an EMBL/GenBank/DDBJ whole genome shotgun (WGS) entry which is preliminary data.</text>
</comment>
<dbReference type="InterPro" id="IPR036514">
    <property type="entry name" value="SGNH_hydro_sf"/>
</dbReference>
<dbReference type="PANTHER" id="PTHR30383">
    <property type="entry name" value="THIOESTERASE 1/PROTEASE 1/LYSOPHOSPHOLIPASE L1"/>
    <property type="match status" value="1"/>
</dbReference>
<sequence length="316" mass="35068">MNFRKIAFFLFSLICISEASHAQVPSCSAASKFYSKDSIVVTTFGASTVHGIGSTFQAPLQADFEHCYTGKVVDITNNGIPGETTTQGLARFPGAIAGRTGFMLILMGVNDAFDLANKKARISTTEKNMRYYVQESLKNNLIPIIGTLQFINDKNNDFNKTVNLYIKQINALYKKIAADNHLYVADINKALGRDFTLFNPDGLHPNPEGNNLIAFVWFDAINKAIEDKLLLIGLNQNYPNPVKDNTKIGFSLSQAGRVQIKLYNMNGAIVKDVYDDYQSSGYHELTTSMADLVPGIYIYMMQVGGQRISKKMIVTR</sequence>
<keyword evidence="5" id="KW-1185">Reference proteome</keyword>
<proteinExistence type="predicted"/>
<gene>
    <name evidence="4" type="ORF">GSY63_11005</name>
</gene>
<protein>
    <submittedName>
        <fullName evidence="4">T9SS type A sorting domain-containing protein</fullName>
    </submittedName>
</protein>
<dbReference type="GO" id="GO:0004622">
    <property type="term" value="F:phosphatidylcholine lysophospholipase activity"/>
    <property type="evidence" value="ECO:0007669"/>
    <property type="project" value="TreeGrafter"/>
</dbReference>
<dbReference type="PANTHER" id="PTHR30383:SF5">
    <property type="entry name" value="SGNH HYDROLASE-TYPE ESTERASE DOMAIN-CONTAINING PROTEIN"/>
    <property type="match status" value="1"/>
</dbReference>
<dbReference type="AlphaFoldDB" id="A0A965ZFC5"/>
<evidence type="ECO:0000313" key="5">
    <source>
        <dbReference type="Proteomes" id="UP000638732"/>
    </source>
</evidence>
<dbReference type="NCBIfam" id="TIGR04183">
    <property type="entry name" value="Por_Secre_tail"/>
    <property type="match status" value="1"/>
</dbReference>
<keyword evidence="1" id="KW-0732">Signal</keyword>
<name>A0A965ZFC5_9SPHI</name>
<dbReference type="RefSeq" id="WP_166585859.1">
    <property type="nucleotide sequence ID" value="NZ_WWEO01000042.1"/>
</dbReference>
<organism evidence="4 5">
    <name type="scientific">Mucilaginibacter agri</name>
    <dbReference type="NCBI Taxonomy" id="2695265"/>
    <lineage>
        <taxon>Bacteria</taxon>
        <taxon>Pseudomonadati</taxon>
        <taxon>Bacteroidota</taxon>
        <taxon>Sphingobacteriia</taxon>
        <taxon>Sphingobacteriales</taxon>
        <taxon>Sphingobacteriaceae</taxon>
        <taxon>Mucilaginibacter</taxon>
    </lineage>
</organism>
<dbReference type="InterPro" id="IPR051532">
    <property type="entry name" value="Ester_Hydrolysis_Enzymes"/>
</dbReference>
<evidence type="ECO:0000259" key="2">
    <source>
        <dbReference type="Pfam" id="PF13472"/>
    </source>
</evidence>
<dbReference type="EMBL" id="WWEO01000042">
    <property type="protein sequence ID" value="NCD69885.1"/>
    <property type="molecule type" value="Genomic_DNA"/>
</dbReference>
<evidence type="ECO:0000256" key="1">
    <source>
        <dbReference type="SAM" id="SignalP"/>
    </source>
</evidence>
<dbReference type="InterPro" id="IPR026444">
    <property type="entry name" value="Secre_tail"/>
</dbReference>
<dbReference type="Pfam" id="PF18962">
    <property type="entry name" value="Por_Secre_tail"/>
    <property type="match status" value="1"/>
</dbReference>
<feature type="chain" id="PRO_5037007783" evidence="1">
    <location>
        <begin position="23"/>
        <end position="316"/>
    </location>
</feature>
<feature type="signal peptide" evidence="1">
    <location>
        <begin position="1"/>
        <end position="22"/>
    </location>
</feature>
<accession>A0A965ZFC5</accession>
<evidence type="ECO:0000259" key="3">
    <source>
        <dbReference type="Pfam" id="PF18962"/>
    </source>
</evidence>
<feature type="domain" description="Secretion system C-terminal sorting" evidence="3">
    <location>
        <begin position="238"/>
        <end position="314"/>
    </location>
</feature>
<dbReference type="Pfam" id="PF13472">
    <property type="entry name" value="Lipase_GDSL_2"/>
    <property type="match status" value="1"/>
</dbReference>
<reference evidence="4" key="2">
    <citation type="submission" date="2020-10" db="EMBL/GenBank/DDBJ databases">
        <title>Mucilaginibacter sp. nov., isolated from soil.</title>
        <authorList>
            <person name="Jeon C.O."/>
        </authorList>
    </citation>
    <scope>NUCLEOTIDE SEQUENCE</scope>
    <source>
        <strain evidence="4">R11</strain>
    </source>
</reference>
<dbReference type="Gene3D" id="3.40.50.1110">
    <property type="entry name" value="SGNH hydrolase"/>
    <property type="match status" value="1"/>
</dbReference>
<dbReference type="Proteomes" id="UP000638732">
    <property type="component" value="Unassembled WGS sequence"/>
</dbReference>
<evidence type="ECO:0000313" key="4">
    <source>
        <dbReference type="EMBL" id="NCD69885.1"/>
    </source>
</evidence>
<reference evidence="4" key="1">
    <citation type="submission" date="2020-01" db="EMBL/GenBank/DDBJ databases">
        <authorList>
            <person name="Seo Y.L."/>
        </authorList>
    </citation>
    <scope>NUCLEOTIDE SEQUENCE</scope>
    <source>
        <strain evidence="4">R11</strain>
    </source>
</reference>
<dbReference type="SUPFAM" id="SSF52266">
    <property type="entry name" value="SGNH hydrolase"/>
    <property type="match status" value="1"/>
</dbReference>
<feature type="domain" description="SGNH hydrolase-type esterase" evidence="2">
    <location>
        <begin position="44"/>
        <end position="210"/>
    </location>
</feature>
<dbReference type="InterPro" id="IPR013830">
    <property type="entry name" value="SGNH_hydro"/>
</dbReference>